<accession>A0ABR7WL97</accession>
<keyword evidence="1" id="KW-0732">Signal</keyword>
<feature type="signal peptide" evidence="1">
    <location>
        <begin position="1"/>
        <end position="21"/>
    </location>
</feature>
<dbReference type="RefSeq" id="WP_191187769.1">
    <property type="nucleotide sequence ID" value="NZ_JACWMY010000002.1"/>
</dbReference>
<dbReference type="SUPFAM" id="SSF49785">
    <property type="entry name" value="Galactose-binding domain-like"/>
    <property type="match status" value="1"/>
</dbReference>
<organism evidence="2 3">
    <name type="scientific">Mucilaginibacter pankratovii</name>
    <dbReference type="NCBI Taxonomy" id="2772110"/>
    <lineage>
        <taxon>Bacteria</taxon>
        <taxon>Pseudomonadati</taxon>
        <taxon>Bacteroidota</taxon>
        <taxon>Sphingobacteriia</taxon>
        <taxon>Sphingobacteriales</taxon>
        <taxon>Sphingobacteriaceae</taxon>
        <taxon>Mucilaginibacter</taxon>
    </lineage>
</organism>
<evidence type="ECO:0000256" key="1">
    <source>
        <dbReference type="SAM" id="SignalP"/>
    </source>
</evidence>
<name>A0ABR7WL97_9SPHI</name>
<comment type="caution">
    <text evidence="2">The sequence shown here is derived from an EMBL/GenBank/DDBJ whole genome shotgun (WGS) entry which is preliminary data.</text>
</comment>
<reference evidence="2 3" key="1">
    <citation type="submission" date="2020-09" db="EMBL/GenBank/DDBJ databases">
        <title>Novel species of Mucilaginibacter isolated from a glacier on the Tibetan Plateau.</title>
        <authorList>
            <person name="Liu Q."/>
            <person name="Xin Y.-H."/>
        </authorList>
    </citation>
    <scope>NUCLEOTIDE SEQUENCE [LARGE SCALE GENOMIC DNA]</scope>
    <source>
        <strain evidence="2 3">ZT4R22</strain>
    </source>
</reference>
<gene>
    <name evidence="2" type="ORF">IDJ77_04675</name>
</gene>
<dbReference type="InterPro" id="IPR008979">
    <property type="entry name" value="Galactose-bd-like_sf"/>
</dbReference>
<dbReference type="Proteomes" id="UP000606600">
    <property type="component" value="Unassembled WGS sequence"/>
</dbReference>
<proteinExistence type="predicted"/>
<evidence type="ECO:0008006" key="4">
    <source>
        <dbReference type="Google" id="ProtNLM"/>
    </source>
</evidence>
<protein>
    <recommendedName>
        <fullName evidence="4">Carbohydrate binding protein</fullName>
    </recommendedName>
</protein>
<keyword evidence="3" id="KW-1185">Reference proteome</keyword>
<sequence length="181" mass="19896">MKIYKLICCGWLLLLCQSVWAQKNLVSNGGFEDDLNDWNGSENAKITPWDLKAGKGSCAIIVSTNANWVGINQAGRVPKNALGMEFSAWIKTNNVVKGQNEWMGAIYSIEFLDRYDKKIGDGENLARLTGDNEWAQFKKAVKVPAGAVSFKILLAMGYASGTMLVDEVSAKVLNTEEVTKL</sequence>
<feature type="chain" id="PRO_5046697349" description="Carbohydrate binding protein" evidence="1">
    <location>
        <begin position="22"/>
        <end position="181"/>
    </location>
</feature>
<dbReference type="EMBL" id="JACWMY010000002">
    <property type="protein sequence ID" value="MBD1363098.1"/>
    <property type="molecule type" value="Genomic_DNA"/>
</dbReference>
<evidence type="ECO:0000313" key="2">
    <source>
        <dbReference type="EMBL" id="MBD1363098.1"/>
    </source>
</evidence>
<evidence type="ECO:0000313" key="3">
    <source>
        <dbReference type="Proteomes" id="UP000606600"/>
    </source>
</evidence>
<dbReference type="Gene3D" id="2.60.120.260">
    <property type="entry name" value="Galactose-binding domain-like"/>
    <property type="match status" value="1"/>
</dbReference>